<organism evidence="4 5">
    <name type="scientific">Coemansia spiralis</name>
    <dbReference type="NCBI Taxonomy" id="417178"/>
    <lineage>
        <taxon>Eukaryota</taxon>
        <taxon>Fungi</taxon>
        <taxon>Fungi incertae sedis</taxon>
        <taxon>Zoopagomycota</taxon>
        <taxon>Kickxellomycotina</taxon>
        <taxon>Kickxellomycetes</taxon>
        <taxon>Kickxellales</taxon>
        <taxon>Kickxellaceae</taxon>
        <taxon>Coemansia</taxon>
    </lineage>
</organism>
<protein>
    <recommendedName>
        <fullName evidence="3">Fe2OG dioxygenase domain-containing protein</fullName>
    </recommendedName>
</protein>
<dbReference type="AlphaFoldDB" id="A0A9W8KYM9"/>
<keyword evidence="1" id="KW-0408">Iron</keyword>
<dbReference type="GO" id="GO:0016491">
    <property type="term" value="F:oxidoreductase activity"/>
    <property type="evidence" value="ECO:0007669"/>
    <property type="project" value="UniProtKB-KW"/>
</dbReference>
<comment type="similarity">
    <text evidence="1">Belongs to the iron/ascorbate-dependent oxidoreductase family.</text>
</comment>
<evidence type="ECO:0000313" key="4">
    <source>
        <dbReference type="EMBL" id="KAJ2679777.1"/>
    </source>
</evidence>
<keyword evidence="1" id="KW-0560">Oxidoreductase</keyword>
<dbReference type="GO" id="GO:0046872">
    <property type="term" value="F:metal ion binding"/>
    <property type="evidence" value="ECO:0007669"/>
    <property type="project" value="UniProtKB-KW"/>
</dbReference>
<gene>
    <name evidence="4" type="ORF">GGI25_001228</name>
</gene>
<dbReference type="EMBL" id="JANBTW010000009">
    <property type="protein sequence ID" value="KAJ2679777.1"/>
    <property type="molecule type" value="Genomic_DNA"/>
</dbReference>
<dbReference type="OrthoDB" id="69177at2759"/>
<dbReference type="PROSITE" id="PS51471">
    <property type="entry name" value="FE2OG_OXY"/>
    <property type="match status" value="1"/>
</dbReference>
<accession>A0A9W8KYM9</accession>
<feature type="region of interest" description="Disordered" evidence="2">
    <location>
        <begin position="1"/>
        <end position="39"/>
    </location>
</feature>
<feature type="compositionally biased region" description="Basic and acidic residues" evidence="2">
    <location>
        <begin position="22"/>
        <end position="39"/>
    </location>
</feature>
<dbReference type="Proteomes" id="UP001151518">
    <property type="component" value="Unassembled WGS sequence"/>
</dbReference>
<dbReference type="Gene3D" id="2.60.120.620">
    <property type="entry name" value="q2cbj1_9rhob like domain"/>
    <property type="match status" value="1"/>
</dbReference>
<evidence type="ECO:0000256" key="2">
    <source>
        <dbReference type="SAM" id="MobiDB-lite"/>
    </source>
</evidence>
<feature type="domain" description="Fe2OG dioxygenase" evidence="3">
    <location>
        <begin position="156"/>
        <end position="243"/>
    </location>
</feature>
<evidence type="ECO:0000313" key="5">
    <source>
        <dbReference type="Proteomes" id="UP001151518"/>
    </source>
</evidence>
<reference evidence="4" key="1">
    <citation type="submission" date="2022-07" db="EMBL/GenBank/DDBJ databases">
        <title>Phylogenomic reconstructions and comparative analyses of Kickxellomycotina fungi.</title>
        <authorList>
            <person name="Reynolds N.K."/>
            <person name="Stajich J.E."/>
            <person name="Barry K."/>
            <person name="Grigoriev I.V."/>
            <person name="Crous P."/>
            <person name="Smith M.E."/>
        </authorList>
    </citation>
    <scope>NUCLEOTIDE SEQUENCE</scope>
    <source>
        <strain evidence="4">NRRL 3115</strain>
    </source>
</reference>
<evidence type="ECO:0000259" key="3">
    <source>
        <dbReference type="PROSITE" id="PS51471"/>
    </source>
</evidence>
<proteinExistence type="inferred from homology"/>
<dbReference type="InterPro" id="IPR005123">
    <property type="entry name" value="Oxoglu/Fe-dep_dioxygenase_dom"/>
</dbReference>
<comment type="caution">
    <text evidence="4">The sequence shown here is derived from an EMBL/GenBank/DDBJ whole genome shotgun (WGS) entry which is preliminary data.</text>
</comment>
<name>A0A9W8KYM9_9FUNG</name>
<sequence length="257" mass="29391">MEGYGDLSLFGEMSAEEQAQAEEFRKARQSERQQKQKEQIDKIGEVEWVNSLEFQRQRYLRSNRKDAQGDLNFETLRDREPMNFGQAFSRAELILILTSVNEYVLEKGWTTQRHGAFPTRDVPKDTSVSSMVFGRLKDMLFPLLAKHTGISADKWRFRDLFVIGYHEDHQRALELHSDGCLASLTLLMNDTGEFEGGGTYFEKFDLHIKQEPGDAWIHDAKLSHSGVSITRGSRIVMVAFMDTAGGFTGKHIESKFS</sequence>
<keyword evidence="1" id="KW-0479">Metal-binding</keyword>
<evidence type="ECO:0000256" key="1">
    <source>
        <dbReference type="RuleBase" id="RU003682"/>
    </source>
</evidence>